<name>A0A9P4T508_CURKU</name>
<evidence type="ECO:0000256" key="2">
    <source>
        <dbReference type="ARBA" id="ARBA00023002"/>
    </source>
</evidence>
<comment type="caution">
    <text evidence="3">The sequence shown here is derived from an EMBL/GenBank/DDBJ whole genome shotgun (WGS) entry which is preliminary data.</text>
</comment>
<keyword evidence="4" id="KW-1185">Reference proteome</keyword>
<organism evidence="3 4">
    <name type="scientific">Curvularia kusanoi</name>
    <name type="common">Cochliobolus kusanoi</name>
    <dbReference type="NCBI Taxonomy" id="90978"/>
    <lineage>
        <taxon>Eukaryota</taxon>
        <taxon>Fungi</taxon>
        <taxon>Dikarya</taxon>
        <taxon>Ascomycota</taxon>
        <taxon>Pezizomycotina</taxon>
        <taxon>Dothideomycetes</taxon>
        <taxon>Pleosporomycetidae</taxon>
        <taxon>Pleosporales</taxon>
        <taxon>Pleosporineae</taxon>
        <taxon>Pleosporaceae</taxon>
        <taxon>Curvularia</taxon>
    </lineage>
</organism>
<keyword evidence="2" id="KW-0560">Oxidoreductase</keyword>
<dbReference type="OrthoDB" id="1933717at2759"/>
<gene>
    <name evidence="3" type="ORF">E8E13_000587</name>
</gene>
<dbReference type="AlphaFoldDB" id="A0A9P4T508"/>
<dbReference type="SUPFAM" id="SSF51735">
    <property type="entry name" value="NAD(P)-binding Rossmann-fold domains"/>
    <property type="match status" value="1"/>
</dbReference>
<dbReference type="PANTHER" id="PTHR44196:SF1">
    <property type="entry name" value="DEHYDROGENASE_REDUCTASE SDR FAMILY MEMBER 7B"/>
    <property type="match status" value="1"/>
</dbReference>
<dbReference type="Proteomes" id="UP000801428">
    <property type="component" value="Unassembled WGS sequence"/>
</dbReference>
<dbReference type="GO" id="GO:0016491">
    <property type="term" value="F:oxidoreductase activity"/>
    <property type="evidence" value="ECO:0007669"/>
    <property type="project" value="UniProtKB-KW"/>
</dbReference>
<dbReference type="EMBL" id="SWKU01000040">
    <property type="protein sequence ID" value="KAF2994473.1"/>
    <property type="molecule type" value="Genomic_DNA"/>
</dbReference>
<sequence length="286" mass="30250">MQPPFPSPVATWHNDTYDAINPRNPELSQEGKTVVITGAGSGIGRATAAAFAAAGAERLVLIGRTDATLQETANLLPSGSKVDIYPASVTDEMAVREIAGKVGGWDVLILNAAHPLTPSAIVGAELGDWWAQYEVSVKSVVVAAQAFVPSAKPGAAVFGITAGALVMPPSFTPGYSAYLTAKAAQVKILEFLGSEHPNLFVVSVHPGMIDTGIFRSSGADPETLPMDTVELPAHFLVWLTQSQTKFLNGKMVWANWDVTELVAKSSEIQNSPMMTMGYSGWPFSHA</sequence>
<evidence type="ECO:0000313" key="3">
    <source>
        <dbReference type="EMBL" id="KAF2994473.1"/>
    </source>
</evidence>
<dbReference type="PRINTS" id="PR00081">
    <property type="entry name" value="GDHRDH"/>
</dbReference>
<evidence type="ECO:0008006" key="5">
    <source>
        <dbReference type="Google" id="ProtNLM"/>
    </source>
</evidence>
<comment type="similarity">
    <text evidence="1">Belongs to the short-chain dehydrogenases/reductases (SDR) family.</text>
</comment>
<dbReference type="GO" id="GO:0016020">
    <property type="term" value="C:membrane"/>
    <property type="evidence" value="ECO:0007669"/>
    <property type="project" value="TreeGrafter"/>
</dbReference>
<evidence type="ECO:0000256" key="1">
    <source>
        <dbReference type="ARBA" id="ARBA00006484"/>
    </source>
</evidence>
<dbReference type="InterPro" id="IPR002347">
    <property type="entry name" value="SDR_fam"/>
</dbReference>
<evidence type="ECO:0000313" key="4">
    <source>
        <dbReference type="Proteomes" id="UP000801428"/>
    </source>
</evidence>
<dbReference type="PANTHER" id="PTHR44196">
    <property type="entry name" value="DEHYDROGENASE/REDUCTASE SDR FAMILY MEMBER 7B"/>
    <property type="match status" value="1"/>
</dbReference>
<accession>A0A9P4T508</accession>
<dbReference type="InterPro" id="IPR036291">
    <property type="entry name" value="NAD(P)-bd_dom_sf"/>
</dbReference>
<dbReference type="CDD" id="cd05233">
    <property type="entry name" value="SDR_c"/>
    <property type="match status" value="1"/>
</dbReference>
<proteinExistence type="inferred from homology"/>
<protein>
    <recommendedName>
        <fullName evidence="5">NAD(P)-binding protein</fullName>
    </recommendedName>
</protein>
<reference evidence="3" key="1">
    <citation type="submission" date="2019-04" db="EMBL/GenBank/DDBJ databases">
        <title>Sequencing of skin fungus with MAO and IRED activity.</title>
        <authorList>
            <person name="Marsaioli A.J."/>
            <person name="Bonatto J.M.C."/>
            <person name="Reis Junior O."/>
        </authorList>
    </citation>
    <scope>NUCLEOTIDE SEQUENCE</scope>
    <source>
        <strain evidence="3">30M1</strain>
    </source>
</reference>
<dbReference type="Pfam" id="PF00106">
    <property type="entry name" value="adh_short"/>
    <property type="match status" value="1"/>
</dbReference>
<dbReference type="Gene3D" id="3.40.50.720">
    <property type="entry name" value="NAD(P)-binding Rossmann-like Domain"/>
    <property type="match status" value="1"/>
</dbReference>